<dbReference type="Gene3D" id="2.40.170.20">
    <property type="entry name" value="TonB-dependent receptor, beta-barrel domain"/>
    <property type="match status" value="1"/>
</dbReference>
<evidence type="ECO:0000259" key="11">
    <source>
        <dbReference type="Pfam" id="PF00593"/>
    </source>
</evidence>
<keyword evidence="2 8" id="KW-0813">Transport</keyword>
<keyword evidence="3 8" id="KW-1134">Transmembrane beta strand</keyword>
<evidence type="ECO:0000256" key="10">
    <source>
        <dbReference type="SAM" id="SignalP"/>
    </source>
</evidence>
<name>R4YR06_OLEAN</name>
<keyword evidence="5 9" id="KW-0798">TonB box</keyword>
<dbReference type="OrthoDB" id="9764669at2"/>
<sequence>MLYRFILAAALIPIAHATELDKVIIKSSTQTSIHDIAQSVLVIDEEALRKSQAKSLGELLEQQPGVSNASFGPGVGRPVLRGLSGSRVKTLVNGQDSSDLSAMSSDHAPMAEITNAQQVEVIQGPATLLYGSGAIGGIVNVIDRSILQSPQLETEGSLKASISSNDQAQTLATEINSGDGRWAIHIDAYDKKSNDYHSGKTRIKNSDTNTQGGSIGISKTSLEHGFIGASISVLEQDYAIPNINETQTRVRPKQTRFNLASSWLAPTTGIERWATNVSVSDYAHDELTRPITEGLFEKDSIEINSKIEHSTLFGWRGTLGINVAQQKIKLCHDHTGCDKIPDYSNQQWNGNQGNLFTTQGGYEFVHDTPMPITESSNIGYFLVEHKPWEIEGIGQGIIELGARIDIKKIEADPISINSSSRRVKEYYDDKNFFPTTFSAASTWFLNDTQRLSLSLSRAQRAPDGEELYWNGDHHATFSYQLDNAYLTEETAYTTDLIWNITGEKHLIRSAVYYYHFNDYIYNDLKNITDPYHNHPVYKHEQEDARFYGFEFSWQQQLTHALSGTLSLDSVRAHLLEGEDKGVPRLPPTTASIKINWKNNNWSASAENHWVAKQNIIAQGERSTAGFNTFDIAADYTVYFSQKEIVTRLKINNLFNVTSTNHVSYLKEFAPNSGRNIQLQSQLYF</sequence>
<evidence type="ECO:0000259" key="12">
    <source>
        <dbReference type="Pfam" id="PF07715"/>
    </source>
</evidence>
<dbReference type="GO" id="GO:0015344">
    <property type="term" value="F:siderophore uptake transmembrane transporter activity"/>
    <property type="evidence" value="ECO:0007669"/>
    <property type="project" value="TreeGrafter"/>
</dbReference>
<dbReference type="AlphaFoldDB" id="R4YR06"/>
<evidence type="ECO:0000313" key="14">
    <source>
        <dbReference type="Proteomes" id="UP000032749"/>
    </source>
</evidence>
<dbReference type="SUPFAM" id="SSF56935">
    <property type="entry name" value="Porins"/>
    <property type="match status" value="1"/>
</dbReference>
<keyword evidence="10" id="KW-0732">Signal</keyword>
<keyword evidence="4 8" id="KW-0812">Transmembrane</keyword>
<proteinExistence type="inferred from homology"/>
<evidence type="ECO:0000256" key="2">
    <source>
        <dbReference type="ARBA" id="ARBA00022448"/>
    </source>
</evidence>
<protein>
    <submittedName>
        <fullName evidence="13">Outer membrane hemin receptor probable</fullName>
    </submittedName>
</protein>
<reference evidence="13 14" key="1">
    <citation type="journal article" date="2013" name="Nat. Commun.">
        <title>Genome sequence and functional genomic analysis of the oil-degrading bacterium Oleispira antarctica.</title>
        <authorList>
            <person name="Kube M."/>
            <person name="Chernikova T.N."/>
            <person name="Al-Ramahi Y."/>
            <person name="Beloqui A."/>
            <person name="Lopez-Cortez N."/>
            <person name="Guazzaroni M.E."/>
            <person name="Heipieper H.J."/>
            <person name="Klages S."/>
            <person name="Kotsyurbenko O.R."/>
            <person name="Langer I."/>
            <person name="Nechitaylo T.Y."/>
            <person name="Lunsdorf H."/>
            <person name="Fernandez M."/>
            <person name="Juarez S."/>
            <person name="Ciordia S."/>
            <person name="Singer A."/>
            <person name="Kagan O."/>
            <person name="Egorova O."/>
            <person name="Petit P.A."/>
            <person name="Stogios P."/>
            <person name="Kim Y."/>
            <person name="Tchigvintsev A."/>
            <person name="Flick R."/>
            <person name="Denaro R."/>
            <person name="Genovese M."/>
            <person name="Albar J.P."/>
            <person name="Reva O.N."/>
            <person name="Martinez-Gomariz M."/>
            <person name="Tran H."/>
            <person name="Ferrer M."/>
            <person name="Savchenko A."/>
            <person name="Yakunin A.F."/>
            <person name="Yakimov M.M."/>
            <person name="Golyshina O.V."/>
            <person name="Reinhardt R."/>
            <person name="Golyshin P.N."/>
        </authorList>
    </citation>
    <scope>NUCLEOTIDE SEQUENCE [LARGE SCALE GENOMIC DNA]</scope>
</reference>
<evidence type="ECO:0000256" key="3">
    <source>
        <dbReference type="ARBA" id="ARBA00022452"/>
    </source>
</evidence>
<keyword evidence="14" id="KW-1185">Reference proteome</keyword>
<dbReference type="Proteomes" id="UP000032749">
    <property type="component" value="Chromosome"/>
</dbReference>
<evidence type="ECO:0000256" key="1">
    <source>
        <dbReference type="ARBA" id="ARBA00004571"/>
    </source>
</evidence>
<evidence type="ECO:0000256" key="4">
    <source>
        <dbReference type="ARBA" id="ARBA00022692"/>
    </source>
</evidence>
<dbReference type="PATRIC" id="fig|698738.3.peg.3331"/>
<keyword evidence="13" id="KW-0675">Receptor</keyword>
<dbReference type="PANTHER" id="PTHR30069">
    <property type="entry name" value="TONB-DEPENDENT OUTER MEMBRANE RECEPTOR"/>
    <property type="match status" value="1"/>
</dbReference>
<feature type="signal peptide" evidence="10">
    <location>
        <begin position="1"/>
        <end position="17"/>
    </location>
</feature>
<evidence type="ECO:0000256" key="8">
    <source>
        <dbReference type="PROSITE-ProRule" id="PRU01360"/>
    </source>
</evidence>
<dbReference type="Gene3D" id="2.170.130.10">
    <property type="entry name" value="TonB-dependent receptor, plug domain"/>
    <property type="match status" value="1"/>
</dbReference>
<dbReference type="InterPro" id="IPR000531">
    <property type="entry name" value="Beta-barrel_TonB"/>
</dbReference>
<dbReference type="HOGENOM" id="CLU_008287_10_1_6"/>
<dbReference type="InterPro" id="IPR039426">
    <property type="entry name" value="TonB-dep_rcpt-like"/>
</dbReference>
<dbReference type="Pfam" id="PF00593">
    <property type="entry name" value="TonB_dep_Rec_b-barrel"/>
    <property type="match status" value="1"/>
</dbReference>
<dbReference type="GO" id="GO:0044718">
    <property type="term" value="P:siderophore transmembrane transport"/>
    <property type="evidence" value="ECO:0007669"/>
    <property type="project" value="TreeGrafter"/>
</dbReference>
<gene>
    <name evidence="13" type="primary">phuR</name>
    <name evidence="13" type="ORF">OLEAN_C32040</name>
</gene>
<accession>R4YR06</accession>
<evidence type="ECO:0000256" key="6">
    <source>
        <dbReference type="ARBA" id="ARBA00023136"/>
    </source>
</evidence>
<dbReference type="InterPro" id="IPR012910">
    <property type="entry name" value="Plug_dom"/>
</dbReference>
<feature type="chain" id="PRO_5004374375" evidence="10">
    <location>
        <begin position="18"/>
        <end position="684"/>
    </location>
</feature>
<keyword evidence="6 8" id="KW-0472">Membrane</keyword>
<evidence type="ECO:0000256" key="7">
    <source>
        <dbReference type="ARBA" id="ARBA00023237"/>
    </source>
</evidence>
<evidence type="ECO:0000313" key="13">
    <source>
        <dbReference type="EMBL" id="CCK77380.1"/>
    </source>
</evidence>
<organism evidence="13 14">
    <name type="scientific">Oleispira antarctica RB-8</name>
    <dbReference type="NCBI Taxonomy" id="698738"/>
    <lineage>
        <taxon>Bacteria</taxon>
        <taxon>Pseudomonadati</taxon>
        <taxon>Pseudomonadota</taxon>
        <taxon>Gammaproteobacteria</taxon>
        <taxon>Oceanospirillales</taxon>
        <taxon>Oceanospirillaceae</taxon>
        <taxon>Oleispira</taxon>
    </lineage>
</organism>
<dbReference type="KEGG" id="oai:OLEAN_C32040"/>
<comment type="subcellular location">
    <subcellularLocation>
        <location evidence="1 8">Cell outer membrane</location>
        <topology evidence="1 8">Multi-pass membrane protein</topology>
    </subcellularLocation>
</comment>
<comment type="similarity">
    <text evidence="8 9">Belongs to the TonB-dependent receptor family.</text>
</comment>
<dbReference type="PROSITE" id="PS52016">
    <property type="entry name" value="TONB_DEPENDENT_REC_3"/>
    <property type="match status" value="1"/>
</dbReference>
<dbReference type="STRING" id="698738.OLEAN_C32040"/>
<evidence type="ECO:0000256" key="9">
    <source>
        <dbReference type="RuleBase" id="RU003357"/>
    </source>
</evidence>
<dbReference type="GO" id="GO:0009279">
    <property type="term" value="C:cell outer membrane"/>
    <property type="evidence" value="ECO:0007669"/>
    <property type="project" value="UniProtKB-SubCell"/>
</dbReference>
<dbReference type="Pfam" id="PF07715">
    <property type="entry name" value="Plug"/>
    <property type="match status" value="1"/>
</dbReference>
<dbReference type="PANTHER" id="PTHR30069:SF40">
    <property type="entry name" value="TONB-DEPENDENT RECEPTOR NMB0964-RELATED"/>
    <property type="match status" value="1"/>
</dbReference>
<evidence type="ECO:0000256" key="5">
    <source>
        <dbReference type="ARBA" id="ARBA00023077"/>
    </source>
</evidence>
<feature type="domain" description="TonB-dependent receptor plug" evidence="12">
    <location>
        <begin position="34"/>
        <end position="138"/>
    </location>
</feature>
<keyword evidence="7 8" id="KW-0998">Cell outer membrane</keyword>
<dbReference type="EMBL" id="FO203512">
    <property type="protein sequence ID" value="CCK77380.1"/>
    <property type="molecule type" value="Genomic_DNA"/>
</dbReference>
<dbReference type="InterPro" id="IPR037066">
    <property type="entry name" value="Plug_dom_sf"/>
</dbReference>
<dbReference type="InterPro" id="IPR036942">
    <property type="entry name" value="Beta-barrel_TonB_sf"/>
</dbReference>
<feature type="domain" description="TonB-dependent receptor-like beta-barrel" evidence="11">
    <location>
        <begin position="254"/>
        <end position="653"/>
    </location>
</feature>